<dbReference type="PANTHER" id="PTHR31907">
    <property type="entry name" value="MLP-LIKE PROTEIN 423"/>
    <property type="match status" value="1"/>
</dbReference>
<dbReference type="EMBL" id="CAKMRJ010000001">
    <property type="protein sequence ID" value="CAH1414142.1"/>
    <property type="molecule type" value="Genomic_DNA"/>
</dbReference>
<dbReference type="Gene3D" id="3.30.530.20">
    <property type="match status" value="1"/>
</dbReference>
<evidence type="ECO:0000313" key="2">
    <source>
        <dbReference type="EMBL" id="CAH1414142.1"/>
    </source>
</evidence>
<name>A0AAU9LIC7_9ASTR</name>
<dbReference type="Pfam" id="PF00407">
    <property type="entry name" value="Bet_v_1"/>
    <property type="match status" value="1"/>
</dbReference>
<dbReference type="AlphaFoldDB" id="A0AAU9LIC7"/>
<dbReference type="InterPro" id="IPR023393">
    <property type="entry name" value="START-like_dom_sf"/>
</dbReference>
<sequence length="162" mass="18355">MYYPRTVEQEGNPLSGKRVAKVKIKSDGDVFHELWKSLQLQIPSLTPTTFQNCQTLGGEVGIVGCVLLWNYFLDGKDCFGKTQIVDIDTEKKSVTYKLLDGDLANLYETLVVNIRVEADGLDNVVTWTAEYEKLSPDVPDPDTLMDFYRKATKEIETRLLTK</sequence>
<dbReference type="SUPFAM" id="SSF55961">
    <property type="entry name" value="Bet v1-like"/>
    <property type="match status" value="1"/>
</dbReference>
<dbReference type="GO" id="GO:0006952">
    <property type="term" value="P:defense response"/>
    <property type="evidence" value="ECO:0007669"/>
    <property type="project" value="InterPro"/>
</dbReference>
<dbReference type="InterPro" id="IPR000916">
    <property type="entry name" value="Bet_v_I/MLP"/>
</dbReference>
<dbReference type="Proteomes" id="UP001157418">
    <property type="component" value="Unassembled WGS sequence"/>
</dbReference>
<comment type="caution">
    <text evidence="2">The sequence shown here is derived from an EMBL/GenBank/DDBJ whole genome shotgun (WGS) entry which is preliminary data.</text>
</comment>
<evidence type="ECO:0000259" key="1">
    <source>
        <dbReference type="SMART" id="SM01037"/>
    </source>
</evidence>
<dbReference type="SMART" id="SM01037">
    <property type="entry name" value="Bet_v_1"/>
    <property type="match status" value="1"/>
</dbReference>
<accession>A0AAU9LIC7</accession>
<evidence type="ECO:0000313" key="3">
    <source>
        <dbReference type="Proteomes" id="UP001157418"/>
    </source>
</evidence>
<protein>
    <recommendedName>
        <fullName evidence="1">Bet v I/Major latex protein domain-containing protein</fullName>
    </recommendedName>
</protein>
<organism evidence="2 3">
    <name type="scientific">Lactuca virosa</name>
    <dbReference type="NCBI Taxonomy" id="75947"/>
    <lineage>
        <taxon>Eukaryota</taxon>
        <taxon>Viridiplantae</taxon>
        <taxon>Streptophyta</taxon>
        <taxon>Embryophyta</taxon>
        <taxon>Tracheophyta</taxon>
        <taxon>Spermatophyta</taxon>
        <taxon>Magnoliopsida</taxon>
        <taxon>eudicotyledons</taxon>
        <taxon>Gunneridae</taxon>
        <taxon>Pentapetalae</taxon>
        <taxon>asterids</taxon>
        <taxon>campanulids</taxon>
        <taxon>Asterales</taxon>
        <taxon>Asteraceae</taxon>
        <taxon>Cichorioideae</taxon>
        <taxon>Cichorieae</taxon>
        <taxon>Lactucinae</taxon>
        <taxon>Lactuca</taxon>
    </lineage>
</organism>
<feature type="domain" description="Bet v I/Major latex protein" evidence="1">
    <location>
        <begin position="13"/>
        <end position="162"/>
    </location>
</feature>
<gene>
    <name evidence="2" type="ORF">LVIROSA_LOCUS2072</name>
</gene>
<reference evidence="2 3" key="1">
    <citation type="submission" date="2022-01" db="EMBL/GenBank/DDBJ databases">
        <authorList>
            <person name="Xiong W."/>
            <person name="Schranz E."/>
        </authorList>
    </citation>
    <scope>NUCLEOTIDE SEQUENCE [LARGE SCALE GENOMIC DNA]</scope>
</reference>
<keyword evidence="3" id="KW-1185">Reference proteome</keyword>
<proteinExistence type="predicted"/>
<dbReference type="InterPro" id="IPR051761">
    <property type="entry name" value="MLP-like_ligand-binding"/>
</dbReference>